<reference evidence="1" key="1">
    <citation type="journal article" date="2019" name="bioRxiv">
        <title>The Genome of the Zebra Mussel, Dreissena polymorpha: A Resource for Invasive Species Research.</title>
        <authorList>
            <person name="McCartney M.A."/>
            <person name="Auch B."/>
            <person name="Kono T."/>
            <person name="Mallez S."/>
            <person name="Zhang Y."/>
            <person name="Obille A."/>
            <person name="Becker A."/>
            <person name="Abrahante J.E."/>
            <person name="Garbe J."/>
            <person name="Badalamenti J.P."/>
            <person name="Herman A."/>
            <person name="Mangelson H."/>
            <person name="Liachko I."/>
            <person name="Sullivan S."/>
            <person name="Sone E.D."/>
            <person name="Koren S."/>
            <person name="Silverstein K.A.T."/>
            <person name="Beckman K.B."/>
            <person name="Gohl D.M."/>
        </authorList>
    </citation>
    <scope>NUCLEOTIDE SEQUENCE</scope>
    <source>
        <strain evidence="1">Duluth1</strain>
        <tissue evidence="1">Whole animal</tissue>
    </source>
</reference>
<evidence type="ECO:0000313" key="2">
    <source>
        <dbReference type="Proteomes" id="UP000828390"/>
    </source>
</evidence>
<dbReference type="EMBL" id="JAIWYP010000008">
    <property type="protein sequence ID" value="KAH3786251.1"/>
    <property type="molecule type" value="Genomic_DNA"/>
</dbReference>
<dbReference type="AlphaFoldDB" id="A0A9D4EXP6"/>
<organism evidence="1 2">
    <name type="scientific">Dreissena polymorpha</name>
    <name type="common">Zebra mussel</name>
    <name type="synonym">Mytilus polymorpha</name>
    <dbReference type="NCBI Taxonomy" id="45954"/>
    <lineage>
        <taxon>Eukaryota</taxon>
        <taxon>Metazoa</taxon>
        <taxon>Spiralia</taxon>
        <taxon>Lophotrochozoa</taxon>
        <taxon>Mollusca</taxon>
        <taxon>Bivalvia</taxon>
        <taxon>Autobranchia</taxon>
        <taxon>Heteroconchia</taxon>
        <taxon>Euheterodonta</taxon>
        <taxon>Imparidentia</taxon>
        <taxon>Neoheterodontei</taxon>
        <taxon>Myida</taxon>
        <taxon>Dreissenoidea</taxon>
        <taxon>Dreissenidae</taxon>
        <taxon>Dreissena</taxon>
    </lineage>
</organism>
<keyword evidence="2" id="KW-1185">Reference proteome</keyword>
<sequence length="51" mass="5551">MTAHAARSQHLLTSGLMKKFTVTAGHILKTMIPMILDAVDLQACYTNGLHV</sequence>
<comment type="caution">
    <text evidence="1">The sequence shown here is derived from an EMBL/GenBank/DDBJ whole genome shotgun (WGS) entry which is preliminary data.</text>
</comment>
<dbReference type="Proteomes" id="UP000828390">
    <property type="component" value="Unassembled WGS sequence"/>
</dbReference>
<name>A0A9D4EXP6_DREPO</name>
<proteinExistence type="predicted"/>
<reference evidence="1" key="2">
    <citation type="submission" date="2020-11" db="EMBL/GenBank/DDBJ databases">
        <authorList>
            <person name="McCartney M.A."/>
            <person name="Auch B."/>
            <person name="Kono T."/>
            <person name="Mallez S."/>
            <person name="Becker A."/>
            <person name="Gohl D.M."/>
            <person name="Silverstein K.A.T."/>
            <person name="Koren S."/>
            <person name="Bechman K.B."/>
            <person name="Herman A."/>
            <person name="Abrahante J.E."/>
            <person name="Garbe J."/>
        </authorList>
    </citation>
    <scope>NUCLEOTIDE SEQUENCE</scope>
    <source>
        <strain evidence="1">Duluth1</strain>
        <tissue evidence="1">Whole animal</tissue>
    </source>
</reference>
<evidence type="ECO:0000313" key="1">
    <source>
        <dbReference type="EMBL" id="KAH3786251.1"/>
    </source>
</evidence>
<gene>
    <name evidence="1" type="ORF">DPMN_164357</name>
</gene>
<accession>A0A9D4EXP6</accession>
<protein>
    <submittedName>
        <fullName evidence="1">Uncharacterized protein</fullName>
    </submittedName>
</protein>